<dbReference type="OrthoDB" id="636685at2759"/>
<comment type="subcellular location">
    <subcellularLocation>
        <location evidence="1">Nucleus</location>
    </subcellularLocation>
</comment>
<dbReference type="GO" id="GO:0008623">
    <property type="term" value="C:CHRAC"/>
    <property type="evidence" value="ECO:0007669"/>
    <property type="project" value="TreeGrafter"/>
</dbReference>
<organism evidence="5 6">
    <name type="scientific">Laetiporus sulphureus 93-53</name>
    <dbReference type="NCBI Taxonomy" id="1314785"/>
    <lineage>
        <taxon>Eukaryota</taxon>
        <taxon>Fungi</taxon>
        <taxon>Dikarya</taxon>
        <taxon>Basidiomycota</taxon>
        <taxon>Agaricomycotina</taxon>
        <taxon>Agaricomycetes</taxon>
        <taxon>Polyporales</taxon>
        <taxon>Laetiporus</taxon>
    </lineage>
</organism>
<dbReference type="STRING" id="1314785.A0A165HPT8"/>
<dbReference type="Pfam" id="PF00808">
    <property type="entry name" value="CBFD_NFYB_HMF"/>
    <property type="match status" value="1"/>
</dbReference>
<feature type="compositionally biased region" description="Low complexity" evidence="3">
    <location>
        <begin position="205"/>
        <end position="214"/>
    </location>
</feature>
<dbReference type="SUPFAM" id="SSF47113">
    <property type="entry name" value="Histone-fold"/>
    <property type="match status" value="1"/>
</dbReference>
<dbReference type="PANTHER" id="PTHR10252">
    <property type="entry name" value="HISTONE-LIKE TRANSCRIPTION FACTOR CCAAT-RELATED"/>
    <property type="match status" value="1"/>
</dbReference>
<feature type="region of interest" description="Disordered" evidence="3">
    <location>
        <begin position="1"/>
        <end position="63"/>
    </location>
</feature>
<dbReference type="GO" id="GO:0006261">
    <property type="term" value="P:DNA-templated DNA replication"/>
    <property type="evidence" value="ECO:0007669"/>
    <property type="project" value="TreeGrafter"/>
</dbReference>
<feature type="compositionally biased region" description="Acidic residues" evidence="3">
    <location>
        <begin position="19"/>
        <end position="41"/>
    </location>
</feature>
<gene>
    <name evidence="5" type="ORF">LAESUDRAFT_163378</name>
</gene>
<dbReference type="GeneID" id="63818442"/>
<dbReference type="Proteomes" id="UP000076871">
    <property type="component" value="Unassembled WGS sequence"/>
</dbReference>
<evidence type="ECO:0000256" key="3">
    <source>
        <dbReference type="SAM" id="MobiDB-lite"/>
    </source>
</evidence>
<sequence>MALNAASISGSHPPRMDVDIDDEDEVDQLDSDLDGEDELDEEGRASSSKSRPRRTGERTPGHTLIPATRIENILHADGAGAHMSKEALFMLSVAAEEFVKRLAQAGQHIAETQNHSVVSYRDVAYAAQARQDFQFIRDMIPPPIPLTYALQLKAAREKALAEEDPAIAPPIPQEAIPIPTTPQTPPEEPRFRLRTNHANSRERLNSTSNASASASRRHRDSRGRWTHSSGRTDEGGSSAVSSAVSTPPAATASAGGNSRPSSARIRNRTSRASEGRPLSVPGNGAHLLNGASAPMHVGMPPPALPSGYHVPPSVRAEDAWPPPGHYTGPASGYLDEPRMMFNAPSRGNGMTDAPGRTIYSHQRPPQMNR</sequence>
<feature type="compositionally biased region" description="Basic residues" evidence="3">
    <location>
        <begin position="215"/>
        <end position="225"/>
    </location>
</feature>
<dbReference type="RefSeq" id="XP_040769670.1">
    <property type="nucleotide sequence ID" value="XM_040901410.1"/>
</dbReference>
<dbReference type="PANTHER" id="PTHR10252:SF54">
    <property type="entry name" value="CHROMATIN ACCESSIBILITY COMPLEX PROTEIN 1"/>
    <property type="match status" value="1"/>
</dbReference>
<evidence type="ECO:0000313" key="6">
    <source>
        <dbReference type="Proteomes" id="UP000076871"/>
    </source>
</evidence>
<dbReference type="InterPro" id="IPR003958">
    <property type="entry name" value="CBFA_NFYB_domain"/>
</dbReference>
<feature type="region of interest" description="Disordered" evidence="3">
    <location>
        <begin position="344"/>
        <end position="369"/>
    </location>
</feature>
<dbReference type="Gene3D" id="1.10.20.10">
    <property type="entry name" value="Histone, subunit A"/>
    <property type="match status" value="1"/>
</dbReference>
<dbReference type="InterPro" id="IPR050568">
    <property type="entry name" value="Transcr_DNA_Rep_Reg"/>
</dbReference>
<keyword evidence="2" id="KW-0539">Nucleus</keyword>
<name>A0A165HPT8_9APHY</name>
<feature type="compositionally biased region" description="Low complexity" evidence="3">
    <location>
        <begin position="235"/>
        <end position="256"/>
    </location>
</feature>
<dbReference type="InParanoid" id="A0A165HPT8"/>
<proteinExistence type="predicted"/>
<feature type="domain" description="Transcription factor CBF/NF-Y/archaeal histone" evidence="4">
    <location>
        <begin position="65"/>
        <end position="126"/>
    </location>
</feature>
<keyword evidence="6" id="KW-1185">Reference proteome</keyword>
<evidence type="ECO:0000256" key="2">
    <source>
        <dbReference type="ARBA" id="ARBA00023242"/>
    </source>
</evidence>
<feature type="compositionally biased region" description="Polar residues" evidence="3">
    <location>
        <begin position="359"/>
        <end position="369"/>
    </location>
</feature>
<dbReference type="InterPro" id="IPR009072">
    <property type="entry name" value="Histone-fold"/>
</dbReference>
<reference evidence="5 6" key="1">
    <citation type="journal article" date="2016" name="Mol. Biol. Evol.">
        <title>Comparative Genomics of Early-Diverging Mushroom-Forming Fungi Provides Insights into the Origins of Lignocellulose Decay Capabilities.</title>
        <authorList>
            <person name="Nagy L.G."/>
            <person name="Riley R."/>
            <person name="Tritt A."/>
            <person name="Adam C."/>
            <person name="Daum C."/>
            <person name="Floudas D."/>
            <person name="Sun H."/>
            <person name="Yadav J.S."/>
            <person name="Pangilinan J."/>
            <person name="Larsson K.H."/>
            <person name="Matsuura K."/>
            <person name="Barry K."/>
            <person name="Labutti K."/>
            <person name="Kuo R."/>
            <person name="Ohm R.A."/>
            <person name="Bhattacharya S.S."/>
            <person name="Shirouzu T."/>
            <person name="Yoshinaga Y."/>
            <person name="Martin F.M."/>
            <person name="Grigoriev I.V."/>
            <person name="Hibbett D.S."/>
        </authorList>
    </citation>
    <scope>NUCLEOTIDE SEQUENCE [LARGE SCALE GENOMIC DNA]</scope>
    <source>
        <strain evidence="5 6">93-53</strain>
    </source>
</reference>
<feature type="region of interest" description="Disordered" evidence="3">
    <location>
        <begin position="164"/>
        <end position="284"/>
    </location>
</feature>
<dbReference type="AlphaFoldDB" id="A0A165HPT8"/>
<evidence type="ECO:0000313" key="5">
    <source>
        <dbReference type="EMBL" id="KZT12022.1"/>
    </source>
</evidence>
<accession>A0A165HPT8</accession>
<evidence type="ECO:0000259" key="4">
    <source>
        <dbReference type="Pfam" id="PF00808"/>
    </source>
</evidence>
<dbReference type="GO" id="GO:0046982">
    <property type="term" value="F:protein heterodimerization activity"/>
    <property type="evidence" value="ECO:0007669"/>
    <property type="project" value="InterPro"/>
</dbReference>
<dbReference type="EMBL" id="KV427606">
    <property type="protein sequence ID" value="KZT12022.1"/>
    <property type="molecule type" value="Genomic_DNA"/>
</dbReference>
<protein>
    <recommendedName>
        <fullName evidence="4">Transcription factor CBF/NF-Y/archaeal histone domain-containing protein</fullName>
    </recommendedName>
</protein>
<feature type="compositionally biased region" description="Polar residues" evidence="3">
    <location>
        <begin position="1"/>
        <end position="10"/>
    </location>
</feature>
<evidence type="ECO:0000256" key="1">
    <source>
        <dbReference type="ARBA" id="ARBA00004123"/>
    </source>
</evidence>